<evidence type="ECO:0000256" key="2">
    <source>
        <dbReference type="SAM" id="Phobius"/>
    </source>
</evidence>
<keyword evidence="2" id="KW-0472">Membrane</keyword>
<protein>
    <submittedName>
        <fullName evidence="3">Uncharacterized protein</fullName>
    </submittedName>
</protein>
<proteinExistence type="predicted"/>
<keyword evidence="2" id="KW-1133">Transmembrane helix</keyword>
<feature type="transmembrane region" description="Helical" evidence="2">
    <location>
        <begin position="73"/>
        <end position="98"/>
    </location>
</feature>
<evidence type="ECO:0000313" key="3">
    <source>
        <dbReference type="EMBL" id="GLQ21368.1"/>
    </source>
</evidence>
<dbReference type="RefSeq" id="WP_284372840.1">
    <property type="nucleotide sequence ID" value="NZ_BSNJ01000005.1"/>
</dbReference>
<evidence type="ECO:0000313" key="4">
    <source>
        <dbReference type="Proteomes" id="UP001161390"/>
    </source>
</evidence>
<gene>
    <name evidence="3" type="ORF">GCM10007854_23230</name>
</gene>
<feature type="transmembrane region" description="Helical" evidence="2">
    <location>
        <begin position="42"/>
        <end position="61"/>
    </location>
</feature>
<feature type="region of interest" description="Disordered" evidence="1">
    <location>
        <begin position="101"/>
        <end position="124"/>
    </location>
</feature>
<sequence>MIKKIVYGLLILWALAYAASFIIPVMTEPSGDSFMRGMNRITAFFGWQMIAGLFGLTVWYFGRTEAASRVESWLFRIPLLLAGLLFLFVVGLILWAMLSKPPPTTYEPPDMTTSADAMPIPEDE</sequence>
<name>A0ABQ5V3E6_9PROT</name>
<keyword evidence="4" id="KW-1185">Reference proteome</keyword>
<comment type="caution">
    <text evidence="3">The sequence shown here is derived from an EMBL/GenBank/DDBJ whole genome shotgun (WGS) entry which is preliminary data.</text>
</comment>
<dbReference type="Proteomes" id="UP001161390">
    <property type="component" value="Unassembled WGS sequence"/>
</dbReference>
<evidence type="ECO:0000256" key="1">
    <source>
        <dbReference type="SAM" id="MobiDB-lite"/>
    </source>
</evidence>
<dbReference type="EMBL" id="BSNJ01000005">
    <property type="protein sequence ID" value="GLQ21368.1"/>
    <property type="molecule type" value="Genomic_DNA"/>
</dbReference>
<organism evidence="3 4">
    <name type="scientific">Algimonas porphyrae</name>
    <dbReference type="NCBI Taxonomy" id="1128113"/>
    <lineage>
        <taxon>Bacteria</taxon>
        <taxon>Pseudomonadati</taxon>
        <taxon>Pseudomonadota</taxon>
        <taxon>Alphaproteobacteria</taxon>
        <taxon>Maricaulales</taxon>
        <taxon>Robiginitomaculaceae</taxon>
        <taxon>Algimonas</taxon>
    </lineage>
</organism>
<keyword evidence="2" id="KW-0812">Transmembrane</keyword>
<accession>A0ABQ5V3E6</accession>
<reference evidence="3" key="1">
    <citation type="journal article" date="2014" name="Int. J. Syst. Evol. Microbiol.">
        <title>Complete genome of a new Firmicutes species belonging to the dominant human colonic microbiota ('Ruminococcus bicirculans') reveals two chromosomes and a selective capacity to utilize plant glucans.</title>
        <authorList>
            <consortium name="NISC Comparative Sequencing Program"/>
            <person name="Wegmann U."/>
            <person name="Louis P."/>
            <person name="Goesmann A."/>
            <person name="Henrissat B."/>
            <person name="Duncan S.H."/>
            <person name="Flint H.J."/>
        </authorList>
    </citation>
    <scope>NUCLEOTIDE SEQUENCE</scope>
    <source>
        <strain evidence="3">NBRC 108216</strain>
    </source>
</reference>
<reference evidence="3" key="2">
    <citation type="submission" date="2023-01" db="EMBL/GenBank/DDBJ databases">
        <title>Draft genome sequence of Algimonas porphyrae strain NBRC 108216.</title>
        <authorList>
            <person name="Sun Q."/>
            <person name="Mori K."/>
        </authorList>
    </citation>
    <scope>NUCLEOTIDE SEQUENCE</scope>
    <source>
        <strain evidence="3">NBRC 108216</strain>
    </source>
</reference>